<sequence length="117" mass="11577">MKFAFAAALLGGLTVSAAPYEYGGYGAPYGAKKCHPNRPSTTLSATTAVASSTATGLATTTAAVATETATTAASTASATATPVNFVIMGDWGSGLPQQTTVAITMQDVAAKSNAVVR</sequence>
<reference evidence="3" key="1">
    <citation type="journal article" date="2018" name="Nat. Microbiol.">
        <title>Leveraging single-cell genomics to expand the fungal tree of life.</title>
        <authorList>
            <person name="Ahrendt S.R."/>
            <person name="Quandt C.A."/>
            <person name="Ciobanu D."/>
            <person name="Clum A."/>
            <person name="Salamov A."/>
            <person name="Andreopoulos B."/>
            <person name="Cheng J.F."/>
            <person name="Woyke T."/>
            <person name="Pelin A."/>
            <person name="Henrissat B."/>
            <person name="Reynolds N.K."/>
            <person name="Benny G.L."/>
            <person name="Smith M.E."/>
            <person name="James T.Y."/>
            <person name="Grigoriev I.V."/>
        </authorList>
    </citation>
    <scope>NUCLEOTIDE SEQUENCE [LARGE SCALE GENOMIC DNA]</scope>
</reference>
<gene>
    <name evidence="2" type="ORF">BDK51DRAFT_49939</name>
</gene>
<evidence type="ECO:0000313" key="3">
    <source>
        <dbReference type="Proteomes" id="UP000269721"/>
    </source>
</evidence>
<name>A0A4P9WGN2_9FUNG</name>
<organism evidence="2 3">
    <name type="scientific">Blyttiomyces helicus</name>
    <dbReference type="NCBI Taxonomy" id="388810"/>
    <lineage>
        <taxon>Eukaryota</taxon>
        <taxon>Fungi</taxon>
        <taxon>Fungi incertae sedis</taxon>
        <taxon>Chytridiomycota</taxon>
        <taxon>Chytridiomycota incertae sedis</taxon>
        <taxon>Chytridiomycetes</taxon>
        <taxon>Chytridiomycetes incertae sedis</taxon>
        <taxon>Blyttiomyces</taxon>
    </lineage>
</organism>
<keyword evidence="1" id="KW-0732">Signal</keyword>
<keyword evidence="3" id="KW-1185">Reference proteome</keyword>
<proteinExistence type="predicted"/>
<evidence type="ECO:0000256" key="1">
    <source>
        <dbReference type="SAM" id="SignalP"/>
    </source>
</evidence>
<dbReference type="EMBL" id="KZ995242">
    <property type="protein sequence ID" value="RKO91075.1"/>
    <property type="molecule type" value="Genomic_DNA"/>
</dbReference>
<accession>A0A4P9WGN2</accession>
<feature type="chain" id="PRO_5020193800" evidence="1">
    <location>
        <begin position="18"/>
        <end position="117"/>
    </location>
</feature>
<dbReference type="Proteomes" id="UP000269721">
    <property type="component" value="Unassembled WGS sequence"/>
</dbReference>
<dbReference type="AlphaFoldDB" id="A0A4P9WGN2"/>
<protein>
    <submittedName>
        <fullName evidence="2">Uncharacterized protein</fullName>
    </submittedName>
</protein>
<evidence type="ECO:0000313" key="2">
    <source>
        <dbReference type="EMBL" id="RKO91075.1"/>
    </source>
</evidence>
<feature type="signal peptide" evidence="1">
    <location>
        <begin position="1"/>
        <end position="17"/>
    </location>
</feature>